<dbReference type="InterPro" id="IPR013225">
    <property type="entry name" value="PaaX_C"/>
</dbReference>
<dbReference type="Pfam" id="PF20803">
    <property type="entry name" value="PaaX_M"/>
    <property type="match status" value="1"/>
</dbReference>
<dbReference type="Proteomes" id="UP000462055">
    <property type="component" value="Unassembled WGS sequence"/>
</dbReference>
<sequence length="287" mass="31837">MTRGAVRPARPRRVAPAGSAQSLLLTVLGEFVWPARDEVWTATLLRVLGAAGLGPSTTRQALSRAGARGWLESSRTGREVRWRLTAAGEELMASGFERVRSLTREPVPWDGRWFVLAVSVPHERTAIRRRLARRLVWAGFGSPAPGLWVSPHAEREAEVTALLDQLELRDQAISVVGPLAMAGMSAEETVHRAWDVGDLVTRYESLLAEHADYEPGEGEDLLVSHIGVVDAWQHLPYLDPQLPDALLPQPWPGRTAARLLERHRASSHQAAQREWRRLVAETAPARR</sequence>
<reference evidence="4" key="1">
    <citation type="submission" date="2019-12" db="EMBL/GenBank/DDBJ databases">
        <title>Actinomadura physcomitrii sp. nov., a novel actinomycete isolated from moss [Physcomitrium sphaericum (Ludw) Fuernr].</title>
        <authorList>
            <person name="Zhuang X."/>
        </authorList>
    </citation>
    <scope>NUCLEOTIDE SEQUENCE [LARGE SCALE GENOMIC DNA]</scope>
    <source>
        <strain evidence="4">LD22</strain>
    </source>
</reference>
<evidence type="ECO:0000313" key="5">
    <source>
        <dbReference type="Proteomes" id="UP000462055"/>
    </source>
</evidence>
<dbReference type="InterPro" id="IPR012906">
    <property type="entry name" value="PaaX-like_N"/>
</dbReference>
<dbReference type="Gene3D" id="1.10.10.10">
    <property type="entry name" value="Winged helix-like DNA-binding domain superfamily/Winged helix DNA-binding domain"/>
    <property type="match status" value="1"/>
</dbReference>
<feature type="domain" description="Transcriptional repressor PaaX-like N-terminal" evidence="1">
    <location>
        <begin position="19"/>
        <end position="87"/>
    </location>
</feature>
<dbReference type="Pfam" id="PF07848">
    <property type="entry name" value="PaaX"/>
    <property type="match status" value="1"/>
</dbReference>
<feature type="domain" description="Transcriptional repressor PaaX-like central Cas2-like" evidence="3">
    <location>
        <begin position="108"/>
        <end position="176"/>
    </location>
</feature>
<dbReference type="InterPro" id="IPR048846">
    <property type="entry name" value="PaaX-like_central"/>
</dbReference>
<proteinExistence type="predicted"/>
<feature type="domain" description="Transcriptional repressor PaaX-like C-terminal" evidence="2">
    <location>
        <begin position="199"/>
        <end position="275"/>
    </location>
</feature>
<dbReference type="PANTHER" id="PTHR30319">
    <property type="entry name" value="PHENYLACETIC ACID REGULATOR-RELATED TRANSCRIPTIONAL REPRESSOR"/>
    <property type="match status" value="1"/>
</dbReference>
<comment type="caution">
    <text evidence="4">The sequence shown here is derived from an EMBL/GenBank/DDBJ whole genome shotgun (WGS) entry which is preliminary data.</text>
</comment>
<dbReference type="Pfam" id="PF08223">
    <property type="entry name" value="PaaX_C"/>
    <property type="match status" value="1"/>
</dbReference>
<accession>A0A6I4MJU2</accession>
<dbReference type="RefSeq" id="WP_151595546.1">
    <property type="nucleotide sequence ID" value="NZ_WBMS02000016.1"/>
</dbReference>
<dbReference type="AlphaFoldDB" id="A0A6I4MJU2"/>
<name>A0A6I4MJU2_9ACTN</name>
<keyword evidence="5" id="KW-1185">Reference proteome</keyword>
<gene>
    <name evidence="4" type="ORF">F8568_021575</name>
</gene>
<evidence type="ECO:0000259" key="2">
    <source>
        <dbReference type="Pfam" id="PF08223"/>
    </source>
</evidence>
<evidence type="ECO:0000313" key="4">
    <source>
        <dbReference type="EMBL" id="MWA02919.1"/>
    </source>
</evidence>
<protein>
    <submittedName>
        <fullName evidence="4">PaaX family transcriptional regulator</fullName>
    </submittedName>
</protein>
<dbReference type="Gene3D" id="1.20.58.1460">
    <property type="match status" value="1"/>
</dbReference>
<dbReference type="PANTHER" id="PTHR30319:SF1">
    <property type="entry name" value="TRANSCRIPTIONAL REPRESSOR PAAX"/>
    <property type="match status" value="1"/>
</dbReference>
<dbReference type="Gene3D" id="3.30.70.2650">
    <property type="match status" value="1"/>
</dbReference>
<dbReference type="GO" id="GO:0006351">
    <property type="term" value="P:DNA-templated transcription"/>
    <property type="evidence" value="ECO:0007669"/>
    <property type="project" value="InterPro"/>
</dbReference>
<evidence type="ECO:0000259" key="1">
    <source>
        <dbReference type="Pfam" id="PF07848"/>
    </source>
</evidence>
<evidence type="ECO:0000259" key="3">
    <source>
        <dbReference type="Pfam" id="PF20803"/>
    </source>
</evidence>
<dbReference type="PIRSF" id="PIRSF020623">
    <property type="entry name" value="PaaX"/>
    <property type="match status" value="1"/>
</dbReference>
<dbReference type="InterPro" id="IPR036388">
    <property type="entry name" value="WH-like_DNA-bd_sf"/>
</dbReference>
<dbReference type="EMBL" id="WBMS02000016">
    <property type="protein sequence ID" value="MWA02919.1"/>
    <property type="molecule type" value="Genomic_DNA"/>
</dbReference>
<organism evidence="4 5">
    <name type="scientific">Actinomadura physcomitrii</name>
    <dbReference type="NCBI Taxonomy" id="2650748"/>
    <lineage>
        <taxon>Bacteria</taxon>
        <taxon>Bacillati</taxon>
        <taxon>Actinomycetota</taxon>
        <taxon>Actinomycetes</taxon>
        <taxon>Streptosporangiales</taxon>
        <taxon>Thermomonosporaceae</taxon>
        <taxon>Actinomadura</taxon>
    </lineage>
</organism>
<dbReference type="InterPro" id="IPR011965">
    <property type="entry name" value="PaaX_trns_reg"/>
</dbReference>